<dbReference type="GO" id="GO:0009435">
    <property type="term" value="P:NAD+ biosynthetic process"/>
    <property type="evidence" value="ECO:0007669"/>
    <property type="project" value="UniProtKB-UniRule"/>
</dbReference>
<keyword evidence="4 11" id="KW-0662">Pyridine nucleotide biosynthesis</keyword>
<evidence type="ECO:0000256" key="6">
    <source>
        <dbReference type="ARBA" id="ARBA00022695"/>
    </source>
</evidence>
<dbReference type="SUPFAM" id="SSF52374">
    <property type="entry name" value="Nucleotidylyl transferase"/>
    <property type="match status" value="1"/>
</dbReference>
<dbReference type="PANTHER" id="PTHR39321">
    <property type="entry name" value="NICOTINATE-NUCLEOTIDE ADENYLYLTRANSFERASE-RELATED"/>
    <property type="match status" value="1"/>
</dbReference>
<evidence type="ECO:0000256" key="10">
    <source>
        <dbReference type="ARBA" id="ARBA00048721"/>
    </source>
</evidence>
<evidence type="ECO:0000256" key="1">
    <source>
        <dbReference type="ARBA" id="ARBA00002324"/>
    </source>
</evidence>
<dbReference type="NCBIfam" id="NF000843">
    <property type="entry name" value="PRK00071.2-2"/>
    <property type="match status" value="1"/>
</dbReference>
<dbReference type="CDD" id="cd02165">
    <property type="entry name" value="NMNAT"/>
    <property type="match status" value="1"/>
</dbReference>
<dbReference type="Pfam" id="PF01467">
    <property type="entry name" value="CTP_transf_like"/>
    <property type="match status" value="1"/>
</dbReference>
<evidence type="ECO:0000259" key="12">
    <source>
        <dbReference type="Pfam" id="PF01467"/>
    </source>
</evidence>
<name>A0A927I0B5_9HYPH</name>
<dbReference type="GO" id="GO:0005524">
    <property type="term" value="F:ATP binding"/>
    <property type="evidence" value="ECO:0007669"/>
    <property type="project" value="UniProtKB-KW"/>
</dbReference>
<comment type="caution">
    <text evidence="13">The sequence shown here is derived from an EMBL/GenBank/DDBJ whole genome shotgun (WGS) entry which is preliminary data.</text>
</comment>
<accession>A0A927I0B5</accession>
<comment type="similarity">
    <text evidence="3 11">Belongs to the NadD family.</text>
</comment>
<keyword evidence="7 11" id="KW-0547">Nucleotide-binding</keyword>
<dbReference type="InterPro" id="IPR014729">
    <property type="entry name" value="Rossmann-like_a/b/a_fold"/>
</dbReference>
<dbReference type="InterPro" id="IPR005248">
    <property type="entry name" value="NadD/NMNAT"/>
</dbReference>
<dbReference type="HAMAP" id="MF_00244">
    <property type="entry name" value="NaMN_adenylyltr"/>
    <property type="match status" value="1"/>
</dbReference>
<dbReference type="GO" id="GO:0004515">
    <property type="term" value="F:nicotinate-nucleotide adenylyltransferase activity"/>
    <property type="evidence" value="ECO:0007669"/>
    <property type="project" value="UniProtKB-UniRule"/>
</dbReference>
<comment type="function">
    <text evidence="1 11">Catalyzes the reversible adenylation of nicotinate mononucleotide (NaMN) to nicotinic acid adenine dinucleotide (NaAD).</text>
</comment>
<comment type="pathway">
    <text evidence="2 11">Cofactor biosynthesis; NAD(+) biosynthesis; deamido-NAD(+) from nicotinate D-ribonucleotide: step 1/1.</text>
</comment>
<dbReference type="Proteomes" id="UP000619295">
    <property type="component" value="Unassembled WGS sequence"/>
</dbReference>
<evidence type="ECO:0000256" key="7">
    <source>
        <dbReference type="ARBA" id="ARBA00022741"/>
    </source>
</evidence>
<keyword evidence="6 11" id="KW-0548">Nucleotidyltransferase</keyword>
<dbReference type="InterPro" id="IPR004821">
    <property type="entry name" value="Cyt_trans-like"/>
</dbReference>
<keyword evidence="5 11" id="KW-0808">Transferase</keyword>
<evidence type="ECO:0000256" key="2">
    <source>
        <dbReference type="ARBA" id="ARBA00005019"/>
    </source>
</evidence>
<keyword evidence="9 11" id="KW-0520">NAD</keyword>
<evidence type="ECO:0000256" key="9">
    <source>
        <dbReference type="ARBA" id="ARBA00023027"/>
    </source>
</evidence>
<keyword evidence="8 11" id="KW-0067">ATP-binding</keyword>
<evidence type="ECO:0000256" key="4">
    <source>
        <dbReference type="ARBA" id="ARBA00022642"/>
    </source>
</evidence>
<dbReference type="AlphaFoldDB" id="A0A927I0B5"/>
<proteinExistence type="inferred from homology"/>
<dbReference type="NCBIfam" id="NF000845">
    <property type="entry name" value="PRK00071.2-4"/>
    <property type="match status" value="1"/>
</dbReference>
<dbReference type="PANTHER" id="PTHR39321:SF3">
    <property type="entry name" value="PHOSPHOPANTETHEINE ADENYLYLTRANSFERASE"/>
    <property type="match status" value="1"/>
</dbReference>
<reference evidence="13" key="1">
    <citation type="submission" date="2020-09" db="EMBL/GenBank/DDBJ databases">
        <title>Bosea spartocytisi sp. nov. a root nodule endophyte of Spartocytisus supranubius in the high mountain ecosystem fo the Teide National Park (Canary Islands, Spain).</title>
        <authorList>
            <person name="Pulido-Suarez L."/>
            <person name="Peix A."/>
            <person name="Igual J.M."/>
            <person name="Socas-Perez N."/>
            <person name="Velazquez E."/>
            <person name="Flores-Felix J.D."/>
            <person name="Leon-Barrios M."/>
        </authorList>
    </citation>
    <scope>NUCLEOTIDE SEQUENCE</scope>
    <source>
        <strain evidence="13">SSUT16</strain>
    </source>
</reference>
<evidence type="ECO:0000313" key="14">
    <source>
        <dbReference type="Proteomes" id="UP000619295"/>
    </source>
</evidence>
<comment type="catalytic activity">
    <reaction evidence="10 11">
        <text>nicotinate beta-D-ribonucleotide + ATP + H(+) = deamido-NAD(+) + diphosphate</text>
        <dbReference type="Rhea" id="RHEA:22860"/>
        <dbReference type="ChEBI" id="CHEBI:15378"/>
        <dbReference type="ChEBI" id="CHEBI:30616"/>
        <dbReference type="ChEBI" id="CHEBI:33019"/>
        <dbReference type="ChEBI" id="CHEBI:57502"/>
        <dbReference type="ChEBI" id="CHEBI:58437"/>
        <dbReference type="EC" id="2.7.7.18"/>
    </reaction>
</comment>
<keyword evidence="14" id="KW-1185">Reference proteome</keyword>
<feature type="domain" description="Cytidyltransferase-like" evidence="12">
    <location>
        <begin position="38"/>
        <end position="217"/>
    </location>
</feature>
<dbReference type="NCBIfam" id="TIGR00482">
    <property type="entry name" value="nicotinate (nicotinamide) nucleotide adenylyltransferase"/>
    <property type="match status" value="1"/>
</dbReference>
<dbReference type="EC" id="2.7.7.18" evidence="11"/>
<evidence type="ECO:0000256" key="3">
    <source>
        <dbReference type="ARBA" id="ARBA00009014"/>
    </source>
</evidence>
<organism evidence="13 14">
    <name type="scientific">Bosea spartocytisi</name>
    <dbReference type="NCBI Taxonomy" id="2773451"/>
    <lineage>
        <taxon>Bacteria</taxon>
        <taxon>Pseudomonadati</taxon>
        <taxon>Pseudomonadota</taxon>
        <taxon>Alphaproteobacteria</taxon>
        <taxon>Hyphomicrobiales</taxon>
        <taxon>Boseaceae</taxon>
        <taxon>Bosea</taxon>
    </lineage>
</organism>
<sequence>MAAARPGLDASALVTSQPIATMEHLRLPPFAPGLRIGLFGGTFNPAHDGHRMASVTALQRLQLDRIWWLVTPGNPLKNNSNLPSLAERIRFGRKLADHARIHVTGIEARLRTRYTADTLRALKRRCPGVRFVWIMGSDNLASFHRWNEWRAIARMMPIAVVDRPGSTHSAIASPAANWMSRWRIPESEGAALARIHPPAWVFLHGRRSDLSSTKLRRQAGRD</sequence>
<evidence type="ECO:0000256" key="5">
    <source>
        <dbReference type="ARBA" id="ARBA00022679"/>
    </source>
</evidence>
<evidence type="ECO:0000256" key="8">
    <source>
        <dbReference type="ARBA" id="ARBA00022840"/>
    </source>
</evidence>
<dbReference type="EMBL" id="JACXWY010000009">
    <property type="protein sequence ID" value="MBD3847139.1"/>
    <property type="molecule type" value="Genomic_DNA"/>
</dbReference>
<protein>
    <recommendedName>
        <fullName evidence="11">Probable nicotinate-nucleotide adenylyltransferase</fullName>
        <ecNumber evidence="11">2.7.7.18</ecNumber>
    </recommendedName>
    <alternativeName>
        <fullName evidence="11">Deamido-NAD(+) diphosphorylase</fullName>
    </alternativeName>
    <alternativeName>
        <fullName evidence="11">Deamido-NAD(+) pyrophosphorylase</fullName>
    </alternativeName>
    <alternativeName>
        <fullName evidence="11">Nicotinate mononucleotide adenylyltransferase</fullName>
        <shortName evidence="11">NaMN adenylyltransferase</shortName>
    </alternativeName>
</protein>
<dbReference type="Gene3D" id="3.40.50.620">
    <property type="entry name" value="HUPs"/>
    <property type="match status" value="1"/>
</dbReference>
<gene>
    <name evidence="11" type="primary">nadD</name>
    <name evidence="13" type="ORF">IED13_15625</name>
</gene>
<evidence type="ECO:0000256" key="11">
    <source>
        <dbReference type="HAMAP-Rule" id="MF_00244"/>
    </source>
</evidence>
<evidence type="ECO:0000313" key="13">
    <source>
        <dbReference type="EMBL" id="MBD3847139.1"/>
    </source>
</evidence>